<protein>
    <submittedName>
        <fullName evidence="2">Uncharacterized protein</fullName>
    </submittedName>
</protein>
<organism evidence="2 3">
    <name type="scientific">Xanthocytophaga agilis</name>
    <dbReference type="NCBI Taxonomy" id="3048010"/>
    <lineage>
        <taxon>Bacteria</taxon>
        <taxon>Pseudomonadati</taxon>
        <taxon>Bacteroidota</taxon>
        <taxon>Cytophagia</taxon>
        <taxon>Cytophagales</taxon>
        <taxon>Rhodocytophagaceae</taxon>
        <taxon>Xanthocytophaga</taxon>
    </lineage>
</organism>
<evidence type="ECO:0000313" key="2">
    <source>
        <dbReference type="EMBL" id="MDJ1503289.1"/>
    </source>
</evidence>
<feature type="coiled-coil region" evidence="1">
    <location>
        <begin position="46"/>
        <end position="73"/>
    </location>
</feature>
<gene>
    <name evidence="2" type="ORF">QNI22_21655</name>
</gene>
<dbReference type="EMBL" id="JASJOU010000008">
    <property type="protein sequence ID" value="MDJ1503289.1"/>
    <property type="molecule type" value="Genomic_DNA"/>
</dbReference>
<comment type="caution">
    <text evidence="2">The sequence shown here is derived from an EMBL/GenBank/DDBJ whole genome shotgun (WGS) entry which is preliminary data.</text>
</comment>
<name>A0AAE3R8B5_9BACT</name>
<accession>A0AAE3R8B5</accession>
<dbReference type="AlphaFoldDB" id="A0AAE3R8B5"/>
<reference evidence="2" key="1">
    <citation type="submission" date="2023-05" db="EMBL/GenBank/DDBJ databases">
        <authorList>
            <person name="Zhang X."/>
        </authorList>
    </citation>
    <scope>NUCLEOTIDE SEQUENCE</scope>
    <source>
        <strain evidence="2">BD1B2-1</strain>
    </source>
</reference>
<proteinExistence type="predicted"/>
<dbReference type="Proteomes" id="UP001232063">
    <property type="component" value="Unassembled WGS sequence"/>
</dbReference>
<evidence type="ECO:0000313" key="3">
    <source>
        <dbReference type="Proteomes" id="UP001232063"/>
    </source>
</evidence>
<sequence length="76" mass="8899">MDFLIFNSTSPFKIISKHIELVNTNDICYLEVDNTFENIASIVEWNIALTVENESLKERIKILEDRLKITNLNNQE</sequence>
<evidence type="ECO:0000256" key="1">
    <source>
        <dbReference type="SAM" id="Coils"/>
    </source>
</evidence>
<keyword evidence="1" id="KW-0175">Coiled coil</keyword>
<keyword evidence="3" id="KW-1185">Reference proteome</keyword>
<dbReference type="RefSeq" id="WP_314513888.1">
    <property type="nucleotide sequence ID" value="NZ_JASJOU010000008.1"/>
</dbReference>